<accession>A0ABN1JSJ8</accession>
<sequence>MVDRLKGSKVVGIKQTTKAVKNGDVKAVYICKDVDLKLVEPLKRLANEKSLKIIEIDTRKELGALCGIDVGASVAATLL</sequence>
<dbReference type="Gene3D" id="3.30.1330.30">
    <property type="match status" value="1"/>
</dbReference>
<gene>
    <name evidence="2" type="ORF">GCM10008906_32760</name>
</gene>
<evidence type="ECO:0000313" key="2">
    <source>
        <dbReference type="EMBL" id="GAA0745852.1"/>
    </source>
</evidence>
<dbReference type="InterPro" id="IPR029064">
    <property type="entry name" value="Ribosomal_eL30-like_sf"/>
</dbReference>
<protein>
    <submittedName>
        <fullName evidence="2">50S ribosomal protein L7ae-like protein</fullName>
    </submittedName>
</protein>
<evidence type="ECO:0000259" key="1">
    <source>
        <dbReference type="Pfam" id="PF01248"/>
    </source>
</evidence>
<dbReference type="RefSeq" id="WP_343763364.1">
    <property type="nucleotide sequence ID" value="NZ_BAAACG010000018.1"/>
</dbReference>
<organism evidence="2 3">
    <name type="scientific">Clostridium oceanicum</name>
    <dbReference type="NCBI Taxonomy" id="1543"/>
    <lineage>
        <taxon>Bacteria</taxon>
        <taxon>Bacillati</taxon>
        <taxon>Bacillota</taxon>
        <taxon>Clostridia</taxon>
        <taxon>Eubacteriales</taxon>
        <taxon>Clostridiaceae</taxon>
        <taxon>Clostridium</taxon>
    </lineage>
</organism>
<comment type="caution">
    <text evidence="2">The sequence shown here is derived from an EMBL/GenBank/DDBJ whole genome shotgun (WGS) entry which is preliminary data.</text>
</comment>
<dbReference type="Proteomes" id="UP001501510">
    <property type="component" value="Unassembled WGS sequence"/>
</dbReference>
<reference evidence="2 3" key="1">
    <citation type="journal article" date="2019" name="Int. J. Syst. Evol. Microbiol.">
        <title>The Global Catalogue of Microorganisms (GCM) 10K type strain sequencing project: providing services to taxonomists for standard genome sequencing and annotation.</title>
        <authorList>
            <consortium name="The Broad Institute Genomics Platform"/>
            <consortium name="The Broad Institute Genome Sequencing Center for Infectious Disease"/>
            <person name="Wu L."/>
            <person name="Ma J."/>
        </authorList>
    </citation>
    <scope>NUCLEOTIDE SEQUENCE [LARGE SCALE GENOMIC DNA]</scope>
    <source>
        <strain evidence="2 3">JCM 1407</strain>
    </source>
</reference>
<dbReference type="EMBL" id="BAAACG010000018">
    <property type="protein sequence ID" value="GAA0745852.1"/>
    <property type="molecule type" value="Genomic_DNA"/>
</dbReference>
<proteinExistence type="predicted"/>
<dbReference type="SUPFAM" id="SSF55315">
    <property type="entry name" value="L30e-like"/>
    <property type="match status" value="1"/>
</dbReference>
<feature type="domain" description="Ribosomal protein eL8/eL30/eS12/Gadd45" evidence="1">
    <location>
        <begin position="10"/>
        <end position="76"/>
    </location>
</feature>
<dbReference type="Pfam" id="PF01248">
    <property type="entry name" value="Ribosomal_L7Ae"/>
    <property type="match status" value="1"/>
</dbReference>
<dbReference type="InterPro" id="IPR004038">
    <property type="entry name" value="Ribosomal_eL8/eL30/eS12/Gad45"/>
</dbReference>
<keyword evidence="3" id="KW-1185">Reference proteome</keyword>
<evidence type="ECO:0000313" key="3">
    <source>
        <dbReference type="Proteomes" id="UP001501510"/>
    </source>
</evidence>
<dbReference type="PRINTS" id="PR00884">
    <property type="entry name" value="RIBOSOMALHS6"/>
</dbReference>
<name>A0ABN1JSJ8_9CLOT</name>